<dbReference type="RefSeq" id="XP_053021373.1">
    <property type="nucleotide sequence ID" value="XM_053170153.1"/>
</dbReference>
<evidence type="ECO:0000256" key="1">
    <source>
        <dbReference type="SAM" id="SignalP"/>
    </source>
</evidence>
<sequence>MNQLVYFLPCFILLAHLSHHRASATPLFTSTGSFERERNFGVVAINPPRASRALQRQSGFSKPASTESERNFGEIAIEPDSGSPRHAPVDDDSYWQLSDEQGGVSAGKSGMLSKLRHVFNKYDGYERLSEEQKLNAFLDSIYGEKEFFLTGGRIRGYNGAKEFEARALKTHLAEKLLQDFTDLVRQNVASYDVKKKPWIEEQLEEFHATRVDQLSLAHELALWKEHTEPFRALFKLRRTDQTVTLKHKMKMSLFDVVKAITSLTGNDTEELAKVAIYAKAIADVILHKAGIDTDLIKQLKDSNRVDFQALWPMLGTMPKSDEAKLFLNALASLCSIPKDLHLRLQLYS</sequence>
<dbReference type="GeneID" id="77811048"/>
<keyword evidence="3" id="KW-1185">Reference proteome</keyword>
<reference evidence="2" key="1">
    <citation type="submission" date="2022-10" db="EMBL/GenBank/DDBJ databases">
        <title>Puccinia triticina Genome sequencing and assembly.</title>
        <authorList>
            <person name="Li C."/>
        </authorList>
    </citation>
    <scope>NUCLEOTIDE SEQUENCE</scope>
    <source>
        <strain evidence="2">Pt15</strain>
    </source>
</reference>
<proteinExistence type="predicted"/>
<feature type="signal peptide" evidence="1">
    <location>
        <begin position="1"/>
        <end position="24"/>
    </location>
</feature>
<keyword evidence="1" id="KW-0732">Signal</keyword>
<accession>A0ABY7CLK6</accession>
<protein>
    <recommendedName>
        <fullName evidence="4">RxLR effector candidate protein</fullName>
    </recommendedName>
</protein>
<name>A0ABY7CLK6_9BASI</name>
<evidence type="ECO:0008006" key="4">
    <source>
        <dbReference type="Google" id="ProtNLM"/>
    </source>
</evidence>
<dbReference type="Proteomes" id="UP001164743">
    <property type="component" value="Chromosome 6A"/>
</dbReference>
<evidence type="ECO:0000313" key="2">
    <source>
        <dbReference type="EMBL" id="WAQ85818.1"/>
    </source>
</evidence>
<evidence type="ECO:0000313" key="3">
    <source>
        <dbReference type="Proteomes" id="UP001164743"/>
    </source>
</evidence>
<organism evidence="2 3">
    <name type="scientific">Puccinia triticina</name>
    <dbReference type="NCBI Taxonomy" id="208348"/>
    <lineage>
        <taxon>Eukaryota</taxon>
        <taxon>Fungi</taxon>
        <taxon>Dikarya</taxon>
        <taxon>Basidiomycota</taxon>
        <taxon>Pucciniomycotina</taxon>
        <taxon>Pucciniomycetes</taxon>
        <taxon>Pucciniales</taxon>
        <taxon>Pucciniaceae</taxon>
        <taxon>Puccinia</taxon>
    </lineage>
</organism>
<feature type="chain" id="PRO_5047273363" description="RxLR effector candidate protein" evidence="1">
    <location>
        <begin position="25"/>
        <end position="348"/>
    </location>
</feature>
<dbReference type="EMBL" id="CP110426">
    <property type="protein sequence ID" value="WAQ85818.1"/>
    <property type="molecule type" value="Genomic_DNA"/>
</dbReference>
<gene>
    <name evidence="2" type="ORF">PtA15_6A447</name>
</gene>